<keyword evidence="4" id="KW-0255">Endonuclease</keyword>
<sequence length="235" mass="26227">MRRHFLRLVERRPRHRVPVQTSLREIESTKIISWNLLRRTGATIHDVVGLIEAEQPDILLMQEATEEIDLLPDLIGGHYARAPLPGRIHGVACWSRQAFARPPRACTIPSGAVVKRHAQIIEYNSFSLANVHLSHGQMLNRRQLRRIAALMPAPCAILGDFNLVGPTLVPGFHDVGPKAPTHRMVDLLPIRIDRCLVDGMSCLSARVLPVFASDHRPIAVRLKPTVSSLVAASYR</sequence>
<reference evidence="4" key="2">
    <citation type="submission" date="2014-06" db="EMBL/GenBank/DDBJ databases">
        <authorList>
            <person name="Ju J."/>
            <person name="Zhang J."/>
        </authorList>
    </citation>
    <scope>NUCLEOTIDE SEQUENCE [LARGE SCALE GENOMIC DNA]</scope>
    <source>
        <strain evidence="4">DmL_051</strain>
    </source>
</reference>
<accession>A0A252AVF1</accession>
<evidence type="ECO:0000259" key="1">
    <source>
        <dbReference type="Pfam" id="PF03372"/>
    </source>
</evidence>
<name>A0A252AVF1_9PROT</name>
<evidence type="ECO:0000313" key="4">
    <source>
        <dbReference type="EMBL" id="OUI94261.1"/>
    </source>
</evidence>
<dbReference type="GO" id="GO:0004519">
    <property type="term" value="F:endonuclease activity"/>
    <property type="evidence" value="ECO:0007669"/>
    <property type="project" value="UniProtKB-KW"/>
</dbReference>
<reference evidence="2 5" key="1">
    <citation type="submission" date="2012-11" db="EMBL/GenBank/DDBJ databases">
        <title>Whole genome sequence of Acetobacter indonesiensis 5H-1.</title>
        <authorList>
            <person name="Azuma Y."/>
            <person name="Higashiura N."/>
            <person name="Hirakawa H."/>
            <person name="Matsushita K."/>
        </authorList>
    </citation>
    <scope>NUCLEOTIDE SEQUENCE [LARGE SCALE GENOMIC DNA]</scope>
    <source>
        <strain evidence="2 5">5H-1</strain>
    </source>
</reference>
<dbReference type="Proteomes" id="UP000032673">
    <property type="component" value="Unassembled WGS sequence"/>
</dbReference>
<feature type="domain" description="Endonuclease/exonuclease/phosphatase" evidence="1">
    <location>
        <begin position="32"/>
        <end position="215"/>
    </location>
</feature>
<evidence type="ECO:0000313" key="7">
    <source>
        <dbReference type="Proteomes" id="UP000321104"/>
    </source>
</evidence>
<dbReference type="Proteomes" id="UP000194641">
    <property type="component" value="Unassembled WGS sequence"/>
</dbReference>
<evidence type="ECO:0000313" key="5">
    <source>
        <dbReference type="Proteomes" id="UP000032673"/>
    </source>
</evidence>
<dbReference type="AlphaFoldDB" id="A0A252AVF1"/>
<dbReference type="InterPro" id="IPR005135">
    <property type="entry name" value="Endo/exonuclease/phosphatase"/>
</dbReference>
<gene>
    <name evidence="2" type="ORF">Abin_047_144</name>
    <name evidence="3" type="ORF">AIN02nite_07320</name>
    <name evidence="4" type="ORF">HK17_04305</name>
</gene>
<reference evidence="6" key="3">
    <citation type="submission" date="2014-06" db="EMBL/GenBank/DDBJ databases">
        <authorList>
            <person name="Winans N.J."/>
            <person name="Newell P.D."/>
            <person name="Douglas A.E."/>
        </authorList>
    </citation>
    <scope>NUCLEOTIDE SEQUENCE [LARGE SCALE GENOMIC DNA]</scope>
</reference>
<dbReference type="EMBL" id="JOPA01000016">
    <property type="protein sequence ID" value="OUI94261.1"/>
    <property type="molecule type" value="Genomic_DNA"/>
</dbReference>
<reference evidence="3 7" key="4">
    <citation type="submission" date="2019-07" db="EMBL/GenBank/DDBJ databases">
        <title>Whole genome shotgun sequence of Acetobacter indonesiensis NBRC 16471.</title>
        <authorList>
            <person name="Hosoyama A."/>
            <person name="Uohara A."/>
            <person name="Ohji S."/>
            <person name="Ichikawa N."/>
        </authorList>
    </citation>
    <scope>NUCLEOTIDE SEQUENCE [LARGE SCALE GENOMIC DNA]</scope>
    <source>
        <strain evidence="3 7">NBRC 16471</strain>
    </source>
</reference>
<dbReference type="SUPFAM" id="SSF56219">
    <property type="entry name" value="DNase I-like"/>
    <property type="match status" value="1"/>
</dbReference>
<dbReference type="EMBL" id="BJXQ01000003">
    <property type="protein sequence ID" value="GEN02707.1"/>
    <property type="molecule type" value="Genomic_DNA"/>
</dbReference>
<dbReference type="InterPro" id="IPR036691">
    <property type="entry name" value="Endo/exonu/phosph_ase_sf"/>
</dbReference>
<dbReference type="RefSeq" id="WP_048846821.1">
    <property type="nucleotide sequence ID" value="NZ_BAMW01000045.1"/>
</dbReference>
<proteinExistence type="predicted"/>
<evidence type="ECO:0000313" key="2">
    <source>
        <dbReference type="EMBL" id="GAN63890.1"/>
    </source>
</evidence>
<comment type="caution">
    <text evidence="4">The sequence shown here is derived from an EMBL/GenBank/DDBJ whole genome shotgun (WGS) entry which is preliminary data.</text>
</comment>
<dbReference type="EMBL" id="BAMW01000045">
    <property type="protein sequence ID" value="GAN63890.1"/>
    <property type="molecule type" value="Genomic_DNA"/>
</dbReference>
<dbReference type="Pfam" id="PF03372">
    <property type="entry name" value="Exo_endo_phos"/>
    <property type="match status" value="1"/>
</dbReference>
<dbReference type="Proteomes" id="UP000321104">
    <property type="component" value="Unassembled WGS sequence"/>
</dbReference>
<keyword evidence="5" id="KW-1185">Reference proteome</keyword>
<keyword evidence="4" id="KW-0378">Hydrolase</keyword>
<keyword evidence="4" id="KW-0540">Nuclease</keyword>
<evidence type="ECO:0000313" key="3">
    <source>
        <dbReference type="EMBL" id="GEN02707.1"/>
    </source>
</evidence>
<evidence type="ECO:0000313" key="6">
    <source>
        <dbReference type="Proteomes" id="UP000194641"/>
    </source>
</evidence>
<dbReference type="Gene3D" id="3.60.10.10">
    <property type="entry name" value="Endonuclease/exonuclease/phosphatase"/>
    <property type="match status" value="1"/>
</dbReference>
<protein>
    <submittedName>
        <fullName evidence="4">Endonuclease</fullName>
    </submittedName>
</protein>
<organism evidence="4 6">
    <name type="scientific">Acetobacter indonesiensis</name>
    <dbReference type="NCBI Taxonomy" id="104101"/>
    <lineage>
        <taxon>Bacteria</taxon>
        <taxon>Pseudomonadati</taxon>
        <taxon>Pseudomonadota</taxon>
        <taxon>Alphaproteobacteria</taxon>
        <taxon>Acetobacterales</taxon>
        <taxon>Acetobacteraceae</taxon>
        <taxon>Acetobacter</taxon>
    </lineage>
</organism>